<name>A0A072PKR9_9EURO</name>
<evidence type="ECO:0000256" key="1">
    <source>
        <dbReference type="SAM" id="MobiDB-lite"/>
    </source>
</evidence>
<evidence type="ECO:0000313" key="3">
    <source>
        <dbReference type="Proteomes" id="UP000027920"/>
    </source>
</evidence>
<dbReference type="OrthoDB" id="1193027at2759"/>
<protein>
    <recommendedName>
        <fullName evidence="4">Transglycosylase SLT domain-containing protein</fullName>
    </recommendedName>
</protein>
<dbReference type="Proteomes" id="UP000027920">
    <property type="component" value="Unassembled WGS sequence"/>
</dbReference>
<evidence type="ECO:0008006" key="4">
    <source>
        <dbReference type="Google" id="ProtNLM"/>
    </source>
</evidence>
<evidence type="ECO:0000313" key="2">
    <source>
        <dbReference type="EMBL" id="KEF60476.1"/>
    </source>
</evidence>
<dbReference type="HOGENOM" id="CLU_058267_1_0_1"/>
<proteinExistence type="predicted"/>
<organism evidence="2 3">
    <name type="scientific">Exophiala aquamarina CBS 119918</name>
    <dbReference type="NCBI Taxonomy" id="1182545"/>
    <lineage>
        <taxon>Eukaryota</taxon>
        <taxon>Fungi</taxon>
        <taxon>Dikarya</taxon>
        <taxon>Ascomycota</taxon>
        <taxon>Pezizomycotina</taxon>
        <taxon>Eurotiomycetes</taxon>
        <taxon>Chaetothyriomycetidae</taxon>
        <taxon>Chaetothyriales</taxon>
        <taxon>Herpotrichiellaceae</taxon>
        <taxon>Exophiala</taxon>
    </lineage>
</organism>
<comment type="caution">
    <text evidence="2">The sequence shown here is derived from an EMBL/GenBank/DDBJ whole genome shotgun (WGS) entry which is preliminary data.</text>
</comment>
<feature type="region of interest" description="Disordered" evidence="1">
    <location>
        <begin position="1"/>
        <end position="30"/>
    </location>
</feature>
<keyword evidence="3" id="KW-1185">Reference proteome</keyword>
<sequence length="121" mass="12720">MQESSACVRAPSTPGVHSNPGIMQSDQGQGTCNSNGTILLPCPYASIYQMVYDGTAGSRYDAVSLVKMLNVASSMASDNPAQTYYQGARLYNSGPYSLQNTTDLGSPGSTRCYASDVANCL</sequence>
<dbReference type="EMBL" id="AMGV01000002">
    <property type="protein sequence ID" value="KEF60476.1"/>
    <property type="molecule type" value="Genomic_DNA"/>
</dbReference>
<dbReference type="RefSeq" id="XP_013263066.1">
    <property type="nucleotide sequence ID" value="XM_013407612.1"/>
</dbReference>
<reference evidence="2 3" key="1">
    <citation type="submission" date="2013-03" db="EMBL/GenBank/DDBJ databases">
        <title>The Genome Sequence of Exophiala aquamarina CBS 119918.</title>
        <authorList>
            <consortium name="The Broad Institute Genomics Platform"/>
            <person name="Cuomo C."/>
            <person name="de Hoog S."/>
            <person name="Gorbushina A."/>
            <person name="Walker B."/>
            <person name="Young S.K."/>
            <person name="Zeng Q."/>
            <person name="Gargeya S."/>
            <person name="Fitzgerald M."/>
            <person name="Haas B."/>
            <person name="Abouelleil A."/>
            <person name="Allen A.W."/>
            <person name="Alvarado L."/>
            <person name="Arachchi H.M."/>
            <person name="Berlin A.M."/>
            <person name="Chapman S.B."/>
            <person name="Gainer-Dewar J."/>
            <person name="Goldberg J."/>
            <person name="Griggs A."/>
            <person name="Gujja S."/>
            <person name="Hansen M."/>
            <person name="Howarth C."/>
            <person name="Imamovic A."/>
            <person name="Ireland A."/>
            <person name="Larimer J."/>
            <person name="McCowan C."/>
            <person name="Murphy C."/>
            <person name="Pearson M."/>
            <person name="Poon T.W."/>
            <person name="Priest M."/>
            <person name="Roberts A."/>
            <person name="Saif S."/>
            <person name="Shea T."/>
            <person name="Sisk P."/>
            <person name="Sykes S."/>
            <person name="Wortman J."/>
            <person name="Nusbaum C."/>
            <person name="Birren B."/>
        </authorList>
    </citation>
    <scope>NUCLEOTIDE SEQUENCE [LARGE SCALE GENOMIC DNA]</scope>
    <source>
        <strain evidence="2 3">CBS 119918</strain>
    </source>
</reference>
<gene>
    <name evidence="2" type="ORF">A1O9_02037</name>
</gene>
<dbReference type="AlphaFoldDB" id="A0A072PKR9"/>
<dbReference type="VEuPathDB" id="FungiDB:A1O9_02037"/>
<accession>A0A072PKR9</accession>
<feature type="compositionally biased region" description="Polar residues" evidence="1">
    <location>
        <begin position="21"/>
        <end position="30"/>
    </location>
</feature>
<dbReference type="GeneID" id="25276982"/>